<evidence type="ECO:0000313" key="2">
    <source>
        <dbReference type="EMBL" id="KAK9083942.1"/>
    </source>
</evidence>
<keyword evidence="3" id="KW-1185">Reference proteome</keyword>
<dbReference type="Proteomes" id="UP001419268">
    <property type="component" value="Unassembled WGS sequence"/>
</dbReference>
<evidence type="ECO:0000313" key="3">
    <source>
        <dbReference type="Proteomes" id="UP001419268"/>
    </source>
</evidence>
<evidence type="ECO:0000256" key="1">
    <source>
        <dbReference type="SAM" id="SignalP"/>
    </source>
</evidence>
<feature type="chain" id="PRO_5043011067" evidence="1">
    <location>
        <begin position="23"/>
        <end position="49"/>
    </location>
</feature>
<feature type="signal peptide" evidence="1">
    <location>
        <begin position="1"/>
        <end position="22"/>
    </location>
</feature>
<sequence>MNNLVLEELILVRFLLLRSFVGLHMLHMGNNNYILVELGIAEKAKLFFR</sequence>
<name>A0AAP0E412_9MAGN</name>
<dbReference type="AlphaFoldDB" id="A0AAP0E412"/>
<protein>
    <submittedName>
        <fullName evidence="2">Uncharacterized protein</fullName>
    </submittedName>
</protein>
<accession>A0AAP0E412</accession>
<reference evidence="2 3" key="1">
    <citation type="submission" date="2024-01" db="EMBL/GenBank/DDBJ databases">
        <title>Genome assemblies of Stephania.</title>
        <authorList>
            <person name="Yang L."/>
        </authorList>
    </citation>
    <scope>NUCLEOTIDE SEQUENCE [LARGE SCALE GENOMIC DNA]</scope>
    <source>
        <strain evidence="2">JXDWG</strain>
        <tissue evidence="2">Leaf</tissue>
    </source>
</reference>
<keyword evidence="1" id="KW-0732">Signal</keyword>
<dbReference type="EMBL" id="JBBNAG010000013">
    <property type="protein sequence ID" value="KAK9083942.1"/>
    <property type="molecule type" value="Genomic_DNA"/>
</dbReference>
<gene>
    <name evidence="2" type="ORF">Scep_030413</name>
</gene>
<comment type="caution">
    <text evidence="2">The sequence shown here is derived from an EMBL/GenBank/DDBJ whole genome shotgun (WGS) entry which is preliminary data.</text>
</comment>
<organism evidence="2 3">
    <name type="scientific">Stephania cephalantha</name>
    <dbReference type="NCBI Taxonomy" id="152367"/>
    <lineage>
        <taxon>Eukaryota</taxon>
        <taxon>Viridiplantae</taxon>
        <taxon>Streptophyta</taxon>
        <taxon>Embryophyta</taxon>
        <taxon>Tracheophyta</taxon>
        <taxon>Spermatophyta</taxon>
        <taxon>Magnoliopsida</taxon>
        <taxon>Ranunculales</taxon>
        <taxon>Menispermaceae</taxon>
        <taxon>Menispermoideae</taxon>
        <taxon>Cissampelideae</taxon>
        <taxon>Stephania</taxon>
    </lineage>
</organism>
<proteinExistence type="predicted"/>